<evidence type="ECO:0000256" key="2">
    <source>
        <dbReference type="ARBA" id="ARBA00008020"/>
    </source>
</evidence>
<dbReference type="GO" id="GO:0140662">
    <property type="term" value="F:ATP-dependent protein folding chaperone"/>
    <property type="evidence" value="ECO:0007669"/>
    <property type="project" value="InterPro"/>
</dbReference>
<evidence type="ECO:0000313" key="11">
    <source>
        <dbReference type="EMBL" id="KAK4535900.1"/>
    </source>
</evidence>
<dbReference type="Pfam" id="PF00118">
    <property type="entry name" value="Cpn60_TCP1"/>
    <property type="match status" value="1"/>
</dbReference>
<dbReference type="InterPro" id="IPR027413">
    <property type="entry name" value="GROEL-like_equatorial_sf"/>
</dbReference>
<organism evidence="11 12">
    <name type="scientific">Cyanidium caldarium</name>
    <name type="common">Red alga</name>
    <dbReference type="NCBI Taxonomy" id="2771"/>
    <lineage>
        <taxon>Eukaryota</taxon>
        <taxon>Rhodophyta</taxon>
        <taxon>Bangiophyceae</taxon>
        <taxon>Cyanidiales</taxon>
        <taxon>Cyanidiaceae</taxon>
        <taxon>Cyanidium</taxon>
    </lineage>
</organism>
<feature type="region of interest" description="Disordered" evidence="10">
    <location>
        <begin position="1"/>
        <end position="27"/>
    </location>
</feature>
<evidence type="ECO:0000256" key="6">
    <source>
        <dbReference type="ARBA" id="ARBA00022840"/>
    </source>
</evidence>
<accession>A0AAV9IUZ2</accession>
<keyword evidence="4" id="KW-0963">Cytoplasm</keyword>
<feature type="region of interest" description="Disordered" evidence="10">
    <location>
        <begin position="413"/>
        <end position="449"/>
    </location>
</feature>
<sequence>MAQASMGNGTGGASSNRPGGAGQIGAVRSASAKSKDVRLANVSAAKAVADAIRTSLGPRGMDKMIQGARGDVLITNDGATILEKMRVEHPAAKMLVNLAQAQDVEAGDGTTTVVVLCGALLAASQRLLSMGIHATTISDAFQRASDKALEVIESMAVPVNLMDRAALIKAATTALSSKVVSQYASLLAPIAVDAVLRVAPPAALATAADAAAQTATAGADSRAASSVDLSNVRIIKKLGGTLEDTQLLPGLALTQRPVQTAGGPTRMTHARVALIQFCLSAPKTDIDNTVVVQDYASIDRVLREERQYTMQMCKRIKATGCNVLLVQKSILRDATNDLSLHFLAKMKIMVIRDVERDEVAFICKTLGCVPIAGLDTFTADKMAKVEVVEEVPLGGGDDKVVVFHSGTGAPLRTNSGDVTASATGVDGGAESGATTPTATAGPAAPSLPNHAARGDTVTVLVRGSNVLVLDEAERSLHDALCVARSLVRKRSIVPGGGAVEIEVSVRLGEYAASLPGTAAYCVRAYAEALETVPYTLAENAGLGPIQIVTELRRRHVQGERNTGISAKRSGAVADMLAEHVLQPTLVSTSAFSLATEAARMILKIDDIVMTR</sequence>
<name>A0AAV9IUZ2_CYACA</name>
<evidence type="ECO:0000256" key="10">
    <source>
        <dbReference type="SAM" id="MobiDB-lite"/>
    </source>
</evidence>
<dbReference type="PROSITE" id="PS00750">
    <property type="entry name" value="TCP1_1"/>
    <property type="match status" value="1"/>
</dbReference>
<dbReference type="Gene3D" id="3.50.7.10">
    <property type="entry name" value="GroEL"/>
    <property type="match status" value="1"/>
</dbReference>
<evidence type="ECO:0000256" key="7">
    <source>
        <dbReference type="ARBA" id="ARBA00023186"/>
    </source>
</evidence>
<keyword evidence="6 8" id="KW-0067">ATP-binding</keyword>
<dbReference type="GO" id="GO:0005737">
    <property type="term" value="C:cytoplasm"/>
    <property type="evidence" value="ECO:0007669"/>
    <property type="project" value="UniProtKB-SubCell"/>
</dbReference>
<proteinExistence type="inferred from homology"/>
<evidence type="ECO:0000256" key="9">
    <source>
        <dbReference type="RuleBase" id="RU004192"/>
    </source>
</evidence>
<evidence type="ECO:0000313" key="12">
    <source>
        <dbReference type="Proteomes" id="UP001301350"/>
    </source>
</evidence>
<protein>
    <recommendedName>
        <fullName evidence="3 9">T-complex protein 1 subunit delta</fullName>
    </recommendedName>
</protein>
<keyword evidence="7 8" id="KW-0143">Chaperone</keyword>
<dbReference type="InterPro" id="IPR017998">
    <property type="entry name" value="Chaperone_TCP-1"/>
</dbReference>
<dbReference type="CDD" id="cd03338">
    <property type="entry name" value="TCP1_delta"/>
    <property type="match status" value="1"/>
</dbReference>
<dbReference type="PRINTS" id="PR00304">
    <property type="entry name" value="TCOMPLEXTCP1"/>
</dbReference>
<dbReference type="FunFam" id="3.50.7.10:FF:000010">
    <property type="entry name" value="T-complex protein 1 subunit delta"/>
    <property type="match status" value="1"/>
</dbReference>
<evidence type="ECO:0000256" key="3">
    <source>
        <dbReference type="ARBA" id="ARBA00016107"/>
    </source>
</evidence>
<dbReference type="GO" id="GO:0005524">
    <property type="term" value="F:ATP binding"/>
    <property type="evidence" value="ECO:0007669"/>
    <property type="project" value="UniProtKB-KW"/>
</dbReference>
<dbReference type="SUPFAM" id="SSF52029">
    <property type="entry name" value="GroEL apical domain-like"/>
    <property type="match status" value="1"/>
</dbReference>
<dbReference type="EMBL" id="JANCYW010000006">
    <property type="protein sequence ID" value="KAK4535900.1"/>
    <property type="molecule type" value="Genomic_DNA"/>
</dbReference>
<comment type="similarity">
    <text evidence="2 8">Belongs to the TCP-1 chaperonin family.</text>
</comment>
<evidence type="ECO:0000256" key="1">
    <source>
        <dbReference type="ARBA" id="ARBA00004496"/>
    </source>
</evidence>
<comment type="caution">
    <text evidence="11">The sequence shown here is derived from an EMBL/GenBank/DDBJ whole genome shotgun (WGS) entry which is preliminary data.</text>
</comment>
<dbReference type="InterPro" id="IPR027410">
    <property type="entry name" value="TCP-1-like_intermed_sf"/>
</dbReference>
<dbReference type="SUPFAM" id="SSF54849">
    <property type="entry name" value="GroEL-intermediate domain like"/>
    <property type="match status" value="1"/>
</dbReference>
<dbReference type="PANTHER" id="PTHR11353">
    <property type="entry name" value="CHAPERONIN"/>
    <property type="match status" value="1"/>
</dbReference>
<evidence type="ECO:0000256" key="4">
    <source>
        <dbReference type="ARBA" id="ARBA00022490"/>
    </source>
</evidence>
<dbReference type="Gene3D" id="3.30.260.10">
    <property type="entry name" value="TCP-1-like chaperonin intermediate domain"/>
    <property type="match status" value="2"/>
</dbReference>
<dbReference type="InterPro" id="IPR002194">
    <property type="entry name" value="Chaperonin_TCP-1_CS"/>
</dbReference>
<feature type="compositionally biased region" description="Low complexity" evidence="10">
    <location>
        <begin position="431"/>
        <end position="448"/>
    </location>
</feature>
<reference evidence="11 12" key="1">
    <citation type="submission" date="2022-07" db="EMBL/GenBank/DDBJ databases">
        <title>Genome-wide signatures of adaptation to extreme environments.</title>
        <authorList>
            <person name="Cho C.H."/>
            <person name="Yoon H.S."/>
        </authorList>
    </citation>
    <scope>NUCLEOTIDE SEQUENCE [LARGE SCALE GENOMIC DNA]</scope>
    <source>
        <strain evidence="11 12">DBV 063 E5</strain>
    </source>
</reference>
<dbReference type="GO" id="GO:0051082">
    <property type="term" value="F:unfolded protein binding"/>
    <property type="evidence" value="ECO:0007669"/>
    <property type="project" value="InterPro"/>
</dbReference>
<dbReference type="PROSITE" id="PS00995">
    <property type="entry name" value="TCP1_3"/>
    <property type="match status" value="1"/>
</dbReference>
<gene>
    <name evidence="11" type="ORF">CDCA_CDCA06G1925</name>
</gene>
<evidence type="ECO:0000256" key="8">
    <source>
        <dbReference type="RuleBase" id="RU004187"/>
    </source>
</evidence>
<dbReference type="AlphaFoldDB" id="A0AAV9IUZ2"/>
<feature type="compositionally biased region" description="Polar residues" evidence="10">
    <location>
        <begin position="413"/>
        <end position="422"/>
    </location>
</feature>
<keyword evidence="12" id="KW-1185">Reference proteome</keyword>
<keyword evidence="5 8" id="KW-0547">Nucleotide-binding</keyword>
<dbReference type="SUPFAM" id="SSF48592">
    <property type="entry name" value="GroEL equatorial domain-like"/>
    <property type="match status" value="1"/>
</dbReference>
<dbReference type="Proteomes" id="UP001301350">
    <property type="component" value="Unassembled WGS sequence"/>
</dbReference>
<dbReference type="Gene3D" id="1.10.560.10">
    <property type="entry name" value="GroEL-like equatorial domain"/>
    <property type="match status" value="2"/>
</dbReference>
<dbReference type="InterPro" id="IPR002423">
    <property type="entry name" value="Cpn60/GroEL/TCP-1"/>
</dbReference>
<dbReference type="InterPro" id="IPR012717">
    <property type="entry name" value="Chap_CCT_delta"/>
</dbReference>
<dbReference type="GO" id="GO:0016887">
    <property type="term" value="F:ATP hydrolysis activity"/>
    <property type="evidence" value="ECO:0007669"/>
    <property type="project" value="InterPro"/>
</dbReference>
<evidence type="ECO:0000256" key="5">
    <source>
        <dbReference type="ARBA" id="ARBA00022741"/>
    </source>
</evidence>
<dbReference type="InterPro" id="IPR027409">
    <property type="entry name" value="GroEL-like_apical_dom_sf"/>
</dbReference>
<dbReference type="PROSITE" id="PS00751">
    <property type="entry name" value="TCP1_2"/>
    <property type="match status" value="1"/>
</dbReference>
<comment type="subcellular location">
    <subcellularLocation>
        <location evidence="1">Cytoplasm</location>
    </subcellularLocation>
</comment>